<accession>A0ACC2FHJ2</accession>
<name>A0ACC2FHJ2_DALPE</name>
<sequence>MQHKVSQVQDKWKTPLDNCGQWFLNHHWRRLTHTGTEVCPNQRCECDWRVEILWCGLSRLQSNITLKQTTQRVNGNRRGRRRRFAAEGGQLSVFPQLCYPVLVYGFSALGQMAVEQLTGH</sequence>
<keyword evidence="2" id="KW-1185">Reference proteome</keyword>
<evidence type="ECO:0000313" key="2">
    <source>
        <dbReference type="Proteomes" id="UP001157502"/>
    </source>
</evidence>
<organism evidence="1 2">
    <name type="scientific">Dallia pectoralis</name>
    <name type="common">Alaska blackfish</name>
    <dbReference type="NCBI Taxonomy" id="75939"/>
    <lineage>
        <taxon>Eukaryota</taxon>
        <taxon>Metazoa</taxon>
        <taxon>Chordata</taxon>
        <taxon>Craniata</taxon>
        <taxon>Vertebrata</taxon>
        <taxon>Euteleostomi</taxon>
        <taxon>Actinopterygii</taxon>
        <taxon>Neopterygii</taxon>
        <taxon>Teleostei</taxon>
        <taxon>Protacanthopterygii</taxon>
        <taxon>Esociformes</taxon>
        <taxon>Umbridae</taxon>
        <taxon>Dallia</taxon>
    </lineage>
</organism>
<gene>
    <name evidence="1" type="ORF">DPEC_G00291030</name>
</gene>
<protein>
    <submittedName>
        <fullName evidence="1">Uncharacterized protein</fullName>
    </submittedName>
</protein>
<proteinExistence type="predicted"/>
<dbReference type="EMBL" id="CM055754">
    <property type="protein sequence ID" value="KAJ7990834.1"/>
    <property type="molecule type" value="Genomic_DNA"/>
</dbReference>
<evidence type="ECO:0000313" key="1">
    <source>
        <dbReference type="EMBL" id="KAJ7990834.1"/>
    </source>
</evidence>
<comment type="caution">
    <text evidence="1">The sequence shown here is derived from an EMBL/GenBank/DDBJ whole genome shotgun (WGS) entry which is preliminary data.</text>
</comment>
<reference evidence="1" key="1">
    <citation type="submission" date="2021-05" db="EMBL/GenBank/DDBJ databases">
        <authorList>
            <person name="Pan Q."/>
            <person name="Jouanno E."/>
            <person name="Zahm M."/>
            <person name="Klopp C."/>
            <person name="Cabau C."/>
            <person name="Louis A."/>
            <person name="Berthelot C."/>
            <person name="Parey E."/>
            <person name="Roest Crollius H."/>
            <person name="Montfort J."/>
            <person name="Robinson-Rechavi M."/>
            <person name="Bouchez O."/>
            <person name="Lampietro C."/>
            <person name="Lopez Roques C."/>
            <person name="Donnadieu C."/>
            <person name="Postlethwait J."/>
            <person name="Bobe J."/>
            <person name="Dillon D."/>
            <person name="Chandos A."/>
            <person name="von Hippel F."/>
            <person name="Guiguen Y."/>
        </authorList>
    </citation>
    <scope>NUCLEOTIDE SEQUENCE</scope>
    <source>
        <strain evidence="1">YG-Jan2019</strain>
    </source>
</reference>
<dbReference type="Proteomes" id="UP001157502">
    <property type="component" value="Chromosome 27"/>
</dbReference>